<proteinExistence type="predicted"/>
<organism evidence="3 4">
    <name type="scientific">Pseudobutyrivibrio ruminis</name>
    <dbReference type="NCBI Taxonomy" id="46206"/>
    <lineage>
        <taxon>Bacteria</taxon>
        <taxon>Bacillati</taxon>
        <taxon>Bacillota</taxon>
        <taxon>Clostridia</taxon>
        <taxon>Lachnospirales</taxon>
        <taxon>Lachnospiraceae</taxon>
        <taxon>Pseudobutyrivibrio</taxon>
    </lineage>
</organism>
<dbReference type="SUPFAM" id="SSF53756">
    <property type="entry name" value="UDP-Glycosyltransferase/glycogen phosphorylase"/>
    <property type="match status" value="1"/>
</dbReference>
<dbReference type="Proteomes" id="UP000224317">
    <property type="component" value="Unassembled WGS sequence"/>
</dbReference>
<name>A0A2G3EAM7_9FIRM</name>
<dbReference type="PANTHER" id="PTHR45947:SF3">
    <property type="entry name" value="SULFOQUINOVOSYL TRANSFERASE SQD2"/>
    <property type="match status" value="1"/>
</dbReference>
<evidence type="ECO:0000313" key="4">
    <source>
        <dbReference type="Proteomes" id="UP000224317"/>
    </source>
</evidence>
<sequence length="373" mass="42588">MDYPIRVLQITDCIKHGAGVASVIMNYYRHMDDSRVVFDFMVNEPVNGDIKREIEARGSRIFVMPSLSVRNTFKYKRELEDFFREHEGEYQIIHGHTPNAAAYYMPIAKKYGVPIRILHSHNSRGSDSKIKRVRNRIMSNVAIKNATHRFACSKVAAEFLYGNDDAFILNNAIDLDGFAFDEEKRRQIRDELGIDESTILIGHIGRMAEQKNHKFILEIAEALRGMGSGSSYKFLLLGDGPLRHDIERQIKAKNIEDMIILAGVVSNPRDYYQAMDEFILPSLYEGLPVVGVEAQAAGLPTCISDKVTPETMMVDNISMLSFDNAKEWADWIIENPHERSDNKKQLQEKGYDIKTEAGVLIDKYFELMDERGI</sequence>
<dbReference type="Gene3D" id="3.40.50.2000">
    <property type="entry name" value="Glycogen Phosphorylase B"/>
    <property type="match status" value="2"/>
</dbReference>
<dbReference type="AlphaFoldDB" id="A0A2G3EAM7"/>
<evidence type="ECO:0000259" key="2">
    <source>
        <dbReference type="Pfam" id="PF13439"/>
    </source>
</evidence>
<protein>
    <recommendedName>
        <fullName evidence="5">Glycosyltransferase family 1 protein</fullName>
    </recommendedName>
</protein>
<dbReference type="InterPro" id="IPR050194">
    <property type="entry name" value="Glycosyltransferase_grp1"/>
</dbReference>
<accession>A0A2G3EAM7</accession>
<feature type="domain" description="Glycosyltransferase subfamily 4-like N-terminal" evidence="2">
    <location>
        <begin position="19"/>
        <end position="175"/>
    </location>
</feature>
<dbReference type="PANTHER" id="PTHR45947">
    <property type="entry name" value="SULFOQUINOVOSYL TRANSFERASE SQD2"/>
    <property type="match status" value="1"/>
</dbReference>
<dbReference type="EMBL" id="PDYH01000020">
    <property type="protein sequence ID" value="PHU40378.1"/>
    <property type="molecule type" value="Genomic_DNA"/>
</dbReference>
<evidence type="ECO:0008006" key="5">
    <source>
        <dbReference type="Google" id="ProtNLM"/>
    </source>
</evidence>
<dbReference type="Pfam" id="PF13439">
    <property type="entry name" value="Glyco_transf_4"/>
    <property type="match status" value="1"/>
</dbReference>
<dbReference type="GO" id="GO:0016757">
    <property type="term" value="F:glycosyltransferase activity"/>
    <property type="evidence" value="ECO:0007669"/>
    <property type="project" value="InterPro"/>
</dbReference>
<evidence type="ECO:0000259" key="1">
    <source>
        <dbReference type="Pfam" id="PF00534"/>
    </source>
</evidence>
<feature type="domain" description="Glycosyl transferase family 1" evidence="1">
    <location>
        <begin position="185"/>
        <end position="341"/>
    </location>
</feature>
<dbReference type="RefSeq" id="WP_099413178.1">
    <property type="nucleotide sequence ID" value="NZ_PDYH01000020.1"/>
</dbReference>
<dbReference type="InterPro" id="IPR028098">
    <property type="entry name" value="Glyco_trans_4-like_N"/>
</dbReference>
<comment type="caution">
    <text evidence="3">The sequence shown here is derived from an EMBL/GenBank/DDBJ whole genome shotgun (WGS) entry which is preliminary data.</text>
</comment>
<keyword evidence="4" id="KW-1185">Reference proteome</keyword>
<dbReference type="Pfam" id="PF00534">
    <property type="entry name" value="Glycos_transf_1"/>
    <property type="match status" value="1"/>
</dbReference>
<evidence type="ECO:0000313" key="3">
    <source>
        <dbReference type="EMBL" id="PHU40378.1"/>
    </source>
</evidence>
<reference evidence="3" key="1">
    <citation type="submission" date="2017-10" db="EMBL/GenBank/DDBJ databases">
        <title>Resolving the taxonomy of Roseburia spp., Eubacterium rectale and Agathobacter spp. through phylogenomic analysis.</title>
        <authorList>
            <person name="Sheridan P.O."/>
            <person name="Walker A.W."/>
            <person name="Duncan S.H."/>
            <person name="Scott K.P."/>
            <person name="Toole P.W.O."/>
            <person name="Luis P."/>
            <person name="Flint H.J."/>
        </authorList>
    </citation>
    <scope>NUCLEOTIDE SEQUENCE [LARGE SCALE GENOMIC DNA]</scope>
    <source>
        <strain evidence="3">JK10</strain>
    </source>
</reference>
<gene>
    <name evidence="3" type="ORF">CSX00_06310</name>
</gene>
<dbReference type="InterPro" id="IPR001296">
    <property type="entry name" value="Glyco_trans_1"/>
</dbReference>